<feature type="domain" description="Polysaccharide lyase 14" evidence="1">
    <location>
        <begin position="76"/>
        <end position="295"/>
    </location>
</feature>
<keyword evidence="3" id="KW-1185">Reference proteome</keyword>
<dbReference type="OrthoDB" id="3337916at2759"/>
<organism evidence="2 3">
    <name type="scientific">Grifola frondosa</name>
    <name type="common">Maitake</name>
    <name type="synonym">Polyporus frondosus</name>
    <dbReference type="NCBI Taxonomy" id="5627"/>
    <lineage>
        <taxon>Eukaryota</taxon>
        <taxon>Fungi</taxon>
        <taxon>Dikarya</taxon>
        <taxon>Basidiomycota</taxon>
        <taxon>Agaricomycotina</taxon>
        <taxon>Agaricomycetes</taxon>
        <taxon>Polyporales</taxon>
        <taxon>Grifolaceae</taxon>
        <taxon>Grifola</taxon>
    </lineage>
</organism>
<accession>A0A1C7LNW5</accession>
<protein>
    <recommendedName>
        <fullName evidence="1">Polysaccharide lyase 14 domain-containing protein</fullName>
    </recommendedName>
</protein>
<name>A0A1C7LNW5_GRIFR</name>
<dbReference type="PANTHER" id="PTHR40124">
    <property type="match status" value="1"/>
</dbReference>
<dbReference type="InterPro" id="IPR048958">
    <property type="entry name" value="Polysacc_lyase_14"/>
</dbReference>
<dbReference type="AlphaFoldDB" id="A0A1C7LNW5"/>
<dbReference type="PANTHER" id="PTHR40124:SF1">
    <property type="entry name" value="DISAGGREGATASE RELATED REPEAT PROTEIN"/>
    <property type="match status" value="1"/>
</dbReference>
<dbReference type="OMA" id="NLRLMWR"/>
<dbReference type="STRING" id="5627.A0A1C7LNW5"/>
<evidence type="ECO:0000259" key="1">
    <source>
        <dbReference type="Pfam" id="PF21294"/>
    </source>
</evidence>
<evidence type="ECO:0000313" key="2">
    <source>
        <dbReference type="EMBL" id="OBZ65906.1"/>
    </source>
</evidence>
<sequence>MDMPDLIWSADDDGGVVAFWRFHSSLLTDPTDRTDDQNVFQDRIAVSHHPDIARIPLNDTALGVHKVSSGTTHPVATFPQGSINPGNKHAPAGGLGFYLHGPNGFAKHLKDHVPKEVLMSYDVMFEEGWDWRKGGKLPGIYGGVGDTAYRCTGGRQTDRCKCFDLRLMWRENGAGELYAYLPHIESNTARMIGVPPRSIQHADYGFSVGRGAWRFTPGKWSTIAQRVKMNDVGHANAEIEVCVDGVSVILVTGLILRTEEGPDSRVQGLHFQTFFGGNSTDWASPKDQKAWFANISGAILESPSAMRDEL</sequence>
<dbReference type="EMBL" id="LUGG01000038">
    <property type="protein sequence ID" value="OBZ65906.1"/>
    <property type="molecule type" value="Genomic_DNA"/>
</dbReference>
<proteinExistence type="predicted"/>
<gene>
    <name evidence="2" type="ORF">A0H81_14112</name>
</gene>
<comment type="caution">
    <text evidence="2">The sequence shown here is derived from an EMBL/GenBank/DDBJ whole genome shotgun (WGS) entry which is preliminary data.</text>
</comment>
<dbReference type="Pfam" id="PF21294">
    <property type="entry name" value="Polysacc_lyase_14"/>
    <property type="match status" value="1"/>
</dbReference>
<dbReference type="Proteomes" id="UP000092993">
    <property type="component" value="Unassembled WGS sequence"/>
</dbReference>
<dbReference type="Gene3D" id="2.60.120.200">
    <property type="match status" value="1"/>
</dbReference>
<evidence type="ECO:0000313" key="3">
    <source>
        <dbReference type="Proteomes" id="UP000092993"/>
    </source>
</evidence>
<reference evidence="2 3" key="1">
    <citation type="submission" date="2016-03" db="EMBL/GenBank/DDBJ databases">
        <title>Whole genome sequencing of Grifola frondosa 9006-11.</title>
        <authorList>
            <person name="Min B."/>
            <person name="Park H."/>
            <person name="Kim J.-G."/>
            <person name="Cho H."/>
            <person name="Oh Y.-L."/>
            <person name="Kong W.-S."/>
            <person name="Choi I.-G."/>
        </authorList>
    </citation>
    <scope>NUCLEOTIDE SEQUENCE [LARGE SCALE GENOMIC DNA]</scope>
    <source>
        <strain evidence="2 3">9006-11</strain>
    </source>
</reference>